<reference evidence="7 8" key="1">
    <citation type="submission" date="2024-05" db="EMBL/GenBank/DDBJ databases">
        <authorList>
            <person name="Wallberg A."/>
        </authorList>
    </citation>
    <scope>NUCLEOTIDE SEQUENCE [LARGE SCALE GENOMIC DNA]</scope>
</reference>
<keyword evidence="8" id="KW-1185">Reference proteome</keyword>
<accession>A0AAV2Q015</accession>
<sequence>MSTMDNSLTHKNAAVVLGIDPISGNDESILVLPNDSAPVHASIDMDVITNGDNDDEVKNSSPGRAKYCGCLMNCFCCLPGNDESNLNIPNDDDPVSPFIITDTIANSDNDEVNNSSNENIERCSCLVKCGCYVAGLKLMERCSKCCCCVAGIKVINWCRRKTPIFKRIKDVIGLALHVIDLATDIYSAVQFYINGHIWWATMTVVFTVLPMLVTSMLGIASYIGDCIRGEHSIGTTCLWVLGIIVCSPFIVIGSLVGGVYQTWFPDEDDDDDDWC</sequence>
<evidence type="ECO:0000256" key="1">
    <source>
        <dbReference type="ARBA" id="ARBA00004141"/>
    </source>
</evidence>
<dbReference type="Proteomes" id="UP001497623">
    <property type="component" value="Unassembled WGS sequence"/>
</dbReference>
<evidence type="ECO:0000256" key="6">
    <source>
        <dbReference type="RuleBase" id="RU910716"/>
    </source>
</evidence>
<feature type="transmembrane region" description="Helical" evidence="6">
    <location>
        <begin position="236"/>
        <end position="260"/>
    </location>
</feature>
<name>A0AAV2Q015_MEGNR</name>
<feature type="transmembrane region" description="Helical" evidence="6">
    <location>
        <begin position="171"/>
        <end position="193"/>
    </location>
</feature>
<gene>
    <name evidence="7" type="ORF">MNOR_LOCUS6732</name>
</gene>
<dbReference type="GO" id="GO:0005886">
    <property type="term" value="C:plasma membrane"/>
    <property type="evidence" value="ECO:0007669"/>
    <property type="project" value="UniProtKB-ARBA"/>
</dbReference>
<evidence type="ECO:0000256" key="5">
    <source>
        <dbReference type="ARBA" id="ARBA00023136"/>
    </source>
</evidence>
<evidence type="ECO:0000313" key="7">
    <source>
        <dbReference type="EMBL" id="CAL4067784.1"/>
    </source>
</evidence>
<comment type="caution">
    <text evidence="7">The sequence shown here is derived from an EMBL/GenBank/DDBJ whole genome shotgun (WGS) entry which is preliminary data.</text>
</comment>
<comment type="subcellular location">
    <subcellularLocation>
        <location evidence="1 6">Membrane</location>
        <topology evidence="1 6">Multi-pass membrane protein</topology>
    </subcellularLocation>
</comment>
<protein>
    <recommendedName>
        <fullName evidence="6">XK-related protein</fullName>
    </recommendedName>
</protein>
<keyword evidence="5 6" id="KW-0472">Membrane</keyword>
<dbReference type="Pfam" id="PF09815">
    <property type="entry name" value="XK-related"/>
    <property type="match status" value="1"/>
</dbReference>
<comment type="similarity">
    <text evidence="2 6">Belongs to the XK family.</text>
</comment>
<proteinExistence type="inferred from homology"/>
<dbReference type="AlphaFoldDB" id="A0AAV2Q015"/>
<dbReference type="EMBL" id="CAXKWB010002826">
    <property type="protein sequence ID" value="CAL4067784.1"/>
    <property type="molecule type" value="Genomic_DNA"/>
</dbReference>
<evidence type="ECO:0000256" key="2">
    <source>
        <dbReference type="ARBA" id="ARBA00008789"/>
    </source>
</evidence>
<keyword evidence="3 6" id="KW-0812">Transmembrane</keyword>
<dbReference type="InterPro" id="IPR018629">
    <property type="entry name" value="XK-rel"/>
</dbReference>
<organism evidence="7 8">
    <name type="scientific">Meganyctiphanes norvegica</name>
    <name type="common">Northern krill</name>
    <name type="synonym">Thysanopoda norvegica</name>
    <dbReference type="NCBI Taxonomy" id="48144"/>
    <lineage>
        <taxon>Eukaryota</taxon>
        <taxon>Metazoa</taxon>
        <taxon>Ecdysozoa</taxon>
        <taxon>Arthropoda</taxon>
        <taxon>Crustacea</taxon>
        <taxon>Multicrustacea</taxon>
        <taxon>Malacostraca</taxon>
        <taxon>Eumalacostraca</taxon>
        <taxon>Eucarida</taxon>
        <taxon>Euphausiacea</taxon>
        <taxon>Euphausiidae</taxon>
        <taxon>Meganyctiphanes</taxon>
    </lineage>
</organism>
<evidence type="ECO:0000256" key="3">
    <source>
        <dbReference type="ARBA" id="ARBA00022692"/>
    </source>
</evidence>
<evidence type="ECO:0000256" key="4">
    <source>
        <dbReference type="ARBA" id="ARBA00022989"/>
    </source>
</evidence>
<keyword evidence="4 6" id="KW-1133">Transmembrane helix</keyword>
<feature type="transmembrane region" description="Helical" evidence="6">
    <location>
        <begin position="199"/>
        <end position="224"/>
    </location>
</feature>
<evidence type="ECO:0000313" key="8">
    <source>
        <dbReference type="Proteomes" id="UP001497623"/>
    </source>
</evidence>